<dbReference type="Gene3D" id="3.40.50.10850">
    <property type="entry name" value="Ntrc-like two-domain protein"/>
    <property type="match status" value="1"/>
</dbReference>
<feature type="compositionally biased region" description="Polar residues" evidence="1">
    <location>
        <begin position="400"/>
        <end position="410"/>
    </location>
</feature>
<dbReference type="EMBL" id="JAGKSP010000012">
    <property type="protein sequence ID" value="MBP3965787.1"/>
    <property type="molecule type" value="Genomic_DNA"/>
</dbReference>
<dbReference type="SUPFAM" id="SSF52540">
    <property type="entry name" value="P-loop containing nucleoside triphosphate hydrolases"/>
    <property type="match status" value="1"/>
</dbReference>
<reference evidence="2 3" key="1">
    <citation type="submission" date="2021-04" db="EMBL/GenBank/DDBJ databases">
        <title>Paenibacillus sp. DLE-14 whole genome sequence.</title>
        <authorList>
            <person name="Ham Y.J."/>
        </authorList>
    </citation>
    <scope>NUCLEOTIDE SEQUENCE [LARGE SCALE GENOMIC DNA]</scope>
    <source>
        <strain evidence="2 3">DLE-14</strain>
    </source>
</reference>
<feature type="region of interest" description="Disordered" evidence="1">
    <location>
        <begin position="385"/>
        <end position="410"/>
    </location>
</feature>
<protein>
    <submittedName>
        <fullName evidence="2">AAA family ATPase</fullName>
    </submittedName>
</protein>
<keyword evidence="3" id="KW-1185">Reference proteome</keyword>
<evidence type="ECO:0000256" key="1">
    <source>
        <dbReference type="SAM" id="MobiDB-lite"/>
    </source>
</evidence>
<accession>A0ABS5CIS1</accession>
<proteinExistence type="predicted"/>
<evidence type="ECO:0000313" key="3">
    <source>
        <dbReference type="Proteomes" id="UP000673394"/>
    </source>
</evidence>
<evidence type="ECO:0000313" key="2">
    <source>
        <dbReference type="EMBL" id="MBP3965787.1"/>
    </source>
</evidence>
<dbReference type="Gene3D" id="3.40.50.300">
    <property type="entry name" value="P-loop containing nucleotide triphosphate hydrolases"/>
    <property type="match status" value="1"/>
</dbReference>
<sequence length="410" mass="44563">MKWISMSKRNLIVAVQESSYIERLGDFIRQSSFGSGWQLTAFTNPAALRSYMRGGYAVDLLVAQPSLLDELGELAESVLSAALVGQVGLSRHKHQVLQYQPLPQLLQSFAAIYASTEQHPMKLTDEGDGEFGGESAGGASIISVYSPAGGIGKTTLAMQLARQAAACGARVFYLNLEQWNAAPLWDSRDGREDFSNLLYTLQAAPDKAASQIVALRKRHPWLGVDFIVPCENAEERLSISAEHVKRLLGAVKATGEYDMIVVDLDSRLDAAHFGVFQASRHVLWLLNHDPSSLRKTELAMQYGEQKMGPSFEALKAKFRFIRLTPFGGSETEWHSGKIASLSLTASVPFVKEWAAFGQQGVAGWFDAPQYRGAIETLLGKLGELKPGGESGAASERRNSPAAQGSNSQSA</sequence>
<dbReference type="InterPro" id="IPR027417">
    <property type="entry name" value="P-loop_NTPase"/>
</dbReference>
<gene>
    <name evidence="2" type="ORF">I8J30_24005</name>
</gene>
<name>A0ABS5CIS1_9BACL</name>
<dbReference type="Proteomes" id="UP000673394">
    <property type="component" value="Unassembled WGS sequence"/>
</dbReference>
<dbReference type="RefSeq" id="WP_210662440.1">
    <property type="nucleotide sequence ID" value="NZ_JAGKSP010000012.1"/>
</dbReference>
<comment type="caution">
    <text evidence="2">The sequence shown here is derived from an EMBL/GenBank/DDBJ whole genome shotgun (WGS) entry which is preliminary data.</text>
</comment>
<organism evidence="2 3">
    <name type="scientific">Paenibacillus lignilyticus</name>
    <dbReference type="NCBI Taxonomy" id="1172615"/>
    <lineage>
        <taxon>Bacteria</taxon>
        <taxon>Bacillati</taxon>
        <taxon>Bacillota</taxon>
        <taxon>Bacilli</taxon>
        <taxon>Bacillales</taxon>
        <taxon>Paenibacillaceae</taxon>
        <taxon>Paenibacillus</taxon>
    </lineage>
</organism>